<dbReference type="OrthoDB" id="506498at2759"/>
<organism evidence="5 6">
    <name type="scientific">Bugula neritina</name>
    <name type="common">Brown bryozoan</name>
    <name type="synonym">Sertularia neritina</name>
    <dbReference type="NCBI Taxonomy" id="10212"/>
    <lineage>
        <taxon>Eukaryota</taxon>
        <taxon>Metazoa</taxon>
        <taxon>Spiralia</taxon>
        <taxon>Lophotrochozoa</taxon>
        <taxon>Bryozoa</taxon>
        <taxon>Gymnolaemata</taxon>
        <taxon>Cheilostomatida</taxon>
        <taxon>Flustrina</taxon>
        <taxon>Buguloidea</taxon>
        <taxon>Bugulidae</taxon>
        <taxon>Bugula</taxon>
    </lineage>
</organism>
<sequence>MASERTTQAAEKYTQYRPKYPPELFSLIINFVKDKFGESKKYPLAVDVGCGPGLMSTACLAPYFDKVLGVDISESQIEQATLNNKQSNIEYRLSAAENLPVEEKSVILIQAATALHWFDLEKFYRECDRVLVPGGVVAAFCYDVLLLVVNHLQSDKINKVVKERLNSEENPAYKAETHQLSFNRYTHPGIQIPYLESVRIDDFYFSVTSTIRNFIHFYETTSLAKDFLKQPKIKGWWESCTERIMEAYGTENIDDPLTYRLNVFLLLGQKPLT</sequence>
<dbReference type="CDD" id="cd02440">
    <property type="entry name" value="AdoMet_MTases"/>
    <property type="match status" value="1"/>
</dbReference>
<dbReference type="InterPro" id="IPR013216">
    <property type="entry name" value="Methyltransf_11"/>
</dbReference>
<dbReference type="Proteomes" id="UP000593567">
    <property type="component" value="Unassembled WGS sequence"/>
</dbReference>
<gene>
    <name evidence="5" type="ORF">EB796_017719</name>
</gene>
<dbReference type="EMBL" id="VXIV02002640">
    <property type="protein sequence ID" value="KAF6023978.1"/>
    <property type="molecule type" value="Genomic_DNA"/>
</dbReference>
<dbReference type="GO" id="GO:0032259">
    <property type="term" value="P:methylation"/>
    <property type="evidence" value="ECO:0007669"/>
    <property type="project" value="UniProtKB-KW"/>
</dbReference>
<dbReference type="GO" id="GO:0008757">
    <property type="term" value="F:S-adenosylmethionine-dependent methyltransferase activity"/>
    <property type="evidence" value="ECO:0007669"/>
    <property type="project" value="InterPro"/>
</dbReference>
<evidence type="ECO:0000256" key="2">
    <source>
        <dbReference type="ARBA" id="ARBA00022603"/>
    </source>
</evidence>
<dbReference type="InterPro" id="IPR051052">
    <property type="entry name" value="Diverse_substrate_MTase"/>
</dbReference>
<dbReference type="PANTHER" id="PTHR44942:SF4">
    <property type="entry name" value="METHYLTRANSFERASE TYPE 11 DOMAIN-CONTAINING PROTEIN"/>
    <property type="match status" value="1"/>
</dbReference>
<comment type="caution">
    <text evidence="5">The sequence shown here is derived from an EMBL/GenBank/DDBJ whole genome shotgun (WGS) entry which is preliminary data.</text>
</comment>
<evidence type="ECO:0000313" key="5">
    <source>
        <dbReference type="EMBL" id="KAF6023978.1"/>
    </source>
</evidence>
<feature type="domain" description="Methyltransferase type 11" evidence="4">
    <location>
        <begin position="46"/>
        <end position="138"/>
    </location>
</feature>
<keyword evidence="2" id="KW-0489">Methyltransferase</keyword>
<evidence type="ECO:0000256" key="1">
    <source>
        <dbReference type="ARBA" id="ARBA00008361"/>
    </source>
</evidence>
<keyword evidence="3" id="KW-0808">Transferase</keyword>
<protein>
    <recommendedName>
        <fullName evidence="4">Methyltransferase type 11 domain-containing protein</fullName>
    </recommendedName>
</protein>
<reference evidence="5" key="1">
    <citation type="submission" date="2020-06" db="EMBL/GenBank/DDBJ databases">
        <title>Draft genome of Bugula neritina, a colonial animal packing powerful symbionts and potential medicines.</title>
        <authorList>
            <person name="Rayko M."/>
        </authorList>
    </citation>
    <scope>NUCLEOTIDE SEQUENCE [LARGE SCALE GENOMIC DNA]</scope>
    <source>
        <strain evidence="5">Kwan_BN1</strain>
    </source>
</reference>
<name>A0A7J7JF28_BUGNE</name>
<accession>A0A7J7JF28</accession>
<proteinExistence type="inferred from homology"/>
<comment type="similarity">
    <text evidence="1">Belongs to the methyltransferase superfamily.</text>
</comment>
<dbReference type="InterPro" id="IPR029063">
    <property type="entry name" value="SAM-dependent_MTases_sf"/>
</dbReference>
<evidence type="ECO:0000313" key="6">
    <source>
        <dbReference type="Proteomes" id="UP000593567"/>
    </source>
</evidence>
<dbReference type="AlphaFoldDB" id="A0A7J7JF28"/>
<evidence type="ECO:0000259" key="4">
    <source>
        <dbReference type="Pfam" id="PF08241"/>
    </source>
</evidence>
<dbReference type="SUPFAM" id="SSF53335">
    <property type="entry name" value="S-adenosyl-L-methionine-dependent methyltransferases"/>
    <property type="match status" value="1"/>
</dbReference>
<keyword evidence="6" id="KW-1185">Reference proteome</keyword>
<dbReference type="PANTHER" id="PTHR44942">
    <property type="entry name" value="METHYLTRANSF_11 DOMAIN-CONTAINING PROTEIN"/>
    <property type="match status" value="1"/>
</dbReference>
<dbReference type="Pfam" id="PF08241">
    <property type="entry name" value="Methyltransf_11"/>
    <property type="match status" value="1"/>
</dbReference>
<evidence type="ECO:0000256" key="3">
    <source>
        <dbReference type="ARBA" id="ARBA00022679"/>
    </source>
</evidence>
<dbReference type="Gene3D" id="3.40.50.150">
    <property type="entry name" value="Vaccinia Virus protein VP39"/>
    <property type="match status" value="1"/>
</dbReference>